<evidence type="ECO:0008006" key="3">
    <source>
        <dbReference type="Google" id="ProtNLM"/>
    </source>
</evidence>
<evidence type="ECO:0000313" key="2">
    <source>
        <dbReference type="Proteomes" id="UP000244810"/>
    </source>
</evidence>
<keyword evidence="2" id="KW-1185">Reference proteome</keyword>
<comment type="caution">
    <text evidence="1">The sequence shown here is derived from an EMBL/GenBank/DDBJ whole genome shotgun (WGS) entry which is preliminary data.</text>
</comment>
<accession>A0A2T7URF8</accession>
<dbReference type="Proteomes" id="UP000244810">
    <property type="component" value="Unassembled WGS sequence"/>
</dbReference>
<proteinExistence type="predicted"/>
<gene>
    <name evidence="1" type="ORF">DDE23_13435</name>
</gene>
<dbReference type="OrthoDB" id="7875220at2"/>
<name>A0A2T7URF8_9RHOB</name>
<protein>
    <recommendedName>
        <fullName evidence="3">DUF3168 domain-containing protein</fullName>
    </recommendedName>
</protein>
<dbReference type="EMBL" id="QDDR01000006">
    <property type="protein sequence ID" value="PVE47236.1"/>
    <property type="molecule type" value="Genomic_DNA"/>
</dbReference>
<dbReference type="AlphaFoldDB" id="A0A2T7URF8"/>
<evidence type="ECO:0000313" key="1">
    <source>
        <dbReference type="EMBL" id="PVE47236.1"/>
    </source>
</evidence>
<organism evidence="1 2">
    <name type="scientific">Pararhodobacter aggregans</name>
    <dbReference type="NCBI Taxonomy" id="404875"/>
    <lineage>
        <taxon>Bacteria</taxon>
        <taxon>Pseudomonadati</taxon>
        <taxon>Pseudomonadota</taxon>
        <taxon>Alphaproteobacteria</taxon>
        <taxon>Rhodobacterales</taxon>
        <taxon>Paracoccaceae</taxon>
        <taxon>Pararhodobacter</taxon>
    </lineage>
</organism>
<sequence length="143" mass="15487">MSHRRAGIRAVMRAALAAAPRFASFKEVTLWQAKVDAGTLPIYGVATPSETKDHDAQNSAERVITVIVAIKRRGLDELEDLLDDDSDAVEALVLSALRGAGIEAQLDRTDVTIEGAADRRVGTLTQTFRAFVQTDEPLSPQET</sequence>
<dbReference type="RefSeq" id="WP_107752248.1">
    <property type="nucleotide sequence ID" value="NZ_QBKF01000006.1"/>
</dbReference>
<reference evidence="1 2" key="1">
    <citation type="journal article" date="2011" name="Syst. Appl. Microbiol.">
        <title>Defluviimonas denitrificans gen. nov., sp. nov., and Pararhodobacter aggregans gen. nov., sp. nov., non-phototrophic Rhodobacteraceae from the biofilter of a marine aquaculture.</title>
        <authorList>
            <person name="Foesel B.U."/>
            <person name="Drake H.L."/>
            <person name="Schramm A."/>
        </authorList>
    </citation>
    <scope>NUCLEOTIDE SEQUENCE [LARGE SCALE GENOMIC DNA]</scope>
    <source>
        <strain evidence="1 2">D1-19</strain>
    </source>
</reference>